<proteinExistence type="evidence at transcript level"/>
<accession>A0A0K8RI03</accession>
<organism evidence="1">
    <name type="scientific">Ixodes ricinus</name>
    <name type="common">Common tick</name>
    <name type="synonym">Acarus ricinus</name>
    <dbReference type="NCBI Taxonomy" id="34613"/>
    <lineage>
        <taxon>Eukaryota</taxon>
        <taxon>Metazoa</taxon>
        <taxon>Ecdysozoa</taxon>
        <taxon>Arthropoda</taxon>
        <taxon>Chelicerata</taxon>
        <taxon>Arachnida</taxon>
        <taxon>Acari</taxon>
        <taxon>Parasitiformes</taxon>
        <taxon>Ixodida</taxon>
        <taxon>Ixodoidea</taxon>
        <taxon>Ixodidae</taxon>
        <taxon>Ixodinae</taxon>
        <taxon>Ixodes</taxon>
    </lineage>
</organism>
<evidence type="ECO:0000313" key="1">
    <source>
        <dbReference type="EMBL" id="JAA70792.1"/>
    </source>
</evidence>
<sequence length="128" mass="14658">MGQCLSLAWWDELLQPWVGHFDSWTIDELILQPISCQPVGESTHSEMIRAQAPPTYRHHRVFTETWPIRVVYPLLEPSIRRETKEGHIRIEASVPAPQSCAVSTITVTSAPRVIVCRLLLILFVNKPY</sequence>
<dbReference type="AlphaFoldDB" id="A0A0K8RI03"/>
<protein>
    <submittedName>
        <fullName evidence="1">Uncharacterized protein</fullName>
    </submittedName>
</protein>
<name>A0A0K8RI03_IXORI</name>
<dbReference type="EMBL" id="GADI01003016">
    <property type="protein sequence ID" value="JAA70792.1"/>
    <property type="molecule type" value="mRNA"/>
</dbReference>
<reference evidence="1" key="1">
    <citation type="submission" date="2012-12" db="EMBL/GenBank/DDBJ databases">
        <title>Identification and characterization of a phenylalanine ammonia-lyase gene family in Isatis indigotica Fort.</title>
        <authorList>
            <person name="Liu Q."/>
            <person name="Chen J."/>
            <person name="Zhou X."/>
            <person name="Di P."/>
            <person name="Xiao Y."/>
            <person name="Xuan H."/>
            <person name="Zhang L."/>
            <person name="Chen W."/>
        </authorList>
    </citation>
    <scope>NUCLEOTIDE SEQUENCE</scope>
    <source>
        <tissue evidence="1">Salivary gland</tissue>
    </source>
</reference>